<dbReference type="EMBL" id="QZAO01000180">
    <property type="protein sequence ID" value="THW73320.1"/>
    <property type="molecule type" value="Genomic_DNA"/>
</dbReference>
<accession>A0A4S9A2X0</accession>
<evidence type="ECO:0000256" key="1">
    <source>
        <dbReference type="SAM" id="MobiDB-lite"/>
    </source>
</evidence>
<dbReference type="Proteomes" id="UP000308802">
    <property type="component" value="Unassembled WGS sequence"/>
</dbReference>
<comment type="caution">
    <text evidence="2">The sequence shown here is derived from an EMBL/GenBank/DDBJ whole genome shotgun (WGS) entry which is preliminary data.</text>
</comment>
<proteinExistence type="predicted"/>
<sequence>MSTLRRPRSGSATASSATLDDISSRPSIQDYREDGAEWNELQKYASSPSAPTTPRTKRKIHFIEPSDEDIAPHRSNTVPPSFRSSSTTVIVQEPTSSGNIDAGELQQEDLISFEEPEEDLKKASEEPEEIALQSHEGDQDFYGMEMEMVTFHDDSTPTEELPQVSHDDTDDGEEAKDPVFNFRESKSHSISGASAVPQERPASSRFYRTSSASGLYSKPAYSPISTPYLSRSHTASSKSSNSAASPTWDDRMTGSASEKSGPPSDTSSPGGSTRRLSGFKSEFPLEAVRRKLSAMSRMRKDSSKSSKRQSPEPLSSPDEVPAAPPNSLATSSSPLKGRGGHSIRRSLSSTSSPIPTPEPQSPTLSAHVSPHLKPALKQAGPCKPSGATRVYDRSGPSHRDSLELARHRLGEEWPVVDAQLASTRDSIVLAKTRMDRYPKSHAVLDEQTGQIMVGGLSPIMDASPPDPRAYWTARRELLAQQKEVDWQREIGGHPENDHDCPICEVERPRSKRLASLRAS</sequence>
<dbReference type="AlphaFoldDB" id="A0A4S9A2X0"/>
<feature type="region of interest" description="Disordered" evidence="1">
    <location>
        <begin position="1"/>
        <end position="109"/>
    </location>
</feature>
<feature type="compositionally biased region" description="Polar residues" evidence="1">
    <location>
        <begin position="74"/>
        <end position="99"/>
    </location>
</feature>
<gene>
    <name evidence="2" type="ORF">D6D19_05750</name>
</gene>
<feature type="compositionally biased region" description="Low complexity" evidence="1">
    <location>
        <begin position="260"/>
        <end position="273"/>
    </location>
</feature>
<feature type="compositionally biased region" description="Basic and acidic residues" evidence="1">
    <location>
        <begin position="390"/>
        <end position="402"/>
    </location>
</feature>
<reference evidence="2 3" key="1">
    <citation type="submission" date="2018-10" db="EMBL/GenBank/DDBJ databases">
        <title>Fifty Aureobasidium pullulans genomes reveal a recombining polyextremotolerant generalist.</title>
        <authorList>
            <person name="Gostincar C."/>
            <person name="Turk M."/>
            <person name="Zajc J."/>
            <person name="Gunde-Cimerman N."/>
        </authorList>
    </citation>
    <scope>NUCLEOTIDE SEQUENCE [LARGE SCALE GENOMIC DNA]</scope>
    <source>
        <strain evidence="2 3">EXF-10659</strain>
    </source>
</reference>
<name>A0A4S9A2X0_AURPU</name>
<evidence type="ECO:0000313" key="3">
    <source>
        <dbReference type="Proteomes" id="UP000308802"/>
    </source>
</evidence>
<evidence type="ECO:0000313" key="2">
    <source>
        <dbReference type="EMBL" id="THW73320.1"/>
    </source>
</evidence>
<feature type="region of interest" description="Disordered" evidence="1">
    <location>
        <begin position="150"/>
        <end position="402"/>
    </location>
</feature>
<feature type="compositionally biased region" description="Low complexity" evidence="1">
    <location>
        <begin position="230"/>
        <end position="245"/>
    </location>
</feature>
<organism evidence="2 3">
    <name type="scientific">Aureobasidium pullulans</name>
    <name type="common">Black yeast</name>
    <name type="synonym">Pullularia pullulans</name>
    <dbReference type="NCBI Taxonomy" id="5580"/>
    <lineage>
        <taxon>Eukaryota</taxon>
        <taxon>Fungi</taxon>
        <taxon>Dikarya</taxon>
        <taxon>Ascomycota</taxon>
        <taxon>Pezizomycotina</taxon>
        <taxon>Dothideomycetes</taxon>
        <taxon>Dothideomycetidae</taxon>
        <taxon>Dothideales</taxon>
        <taxon>Saccotheciaceae</taxon>
        <taxon>Aureobasidium</taxon>
    </lineage>
</organism>
<feature type="compositionally biased region" description="Polar residues" evidence="1">
    <location>
        <begin position="44"/>
        <end position="54"/>
    </location>
</feature>
<protein>
    <submittedName>
        <fullName evidence="2">Uncharacterized protein</fullName>
    </submittedName>
</protein>